<dbReference type="Proteomes" id="UP000283003">
    <property type="component" value="Unassembled WGS sequence"/>
</dbReference>
<dbReference type="InterPro" id="IPR012640">
    <property type="entry name" value="Membr_lipoprot_lipid_attach_CS"/>
</dbReference>
<protein>
    <recommendedName>
        <fullName evidence="1">Type IV secretion system putative lipoprotein virB7</fullName>
    </recommendedName>
</protein>
<keyword evidence="2" id="KW-0732">Signal</keyword>
<accession>A0A437H0S9</accession>
<sequence>MNKVLLGLGALALLAGCEEAPDPAKVAADVAEIEAMHDMPAVQAVTPERISYTDIEKNNLFGAGCGFAPDGGLAIVFLAQEDHGFLKLDDKILDISPDKGSAKLPMPGYEKYGGGEFTVALSVDQTGGEQEGIESTKFPGSMTVRDSKDRVVYEKTGTLGCGS</sequence>
<evidence type="ECO:0000313" key="3">
    <source>
        <dbReference type="EMBL" id="RVQ69189.1"/>
    </source>
</evidence>
<keyword evidence="4" id="KW-1185">Reference proteome</keyword>
<name>A0A437H0S9_9SPHN</name>
<proteinExistence type="predicted"/>
<gene>
    <name evidence="3" type="ORF">EKN06_03030</name>
</gene>
<comment type="caution">
    <text evidence="3">The sequence shown here is derived from an EMBL/GenBank/DDBJ whole genome shotgun (WGS) entry which is preliminary data.</text>
</comment>
<reference evidence="3 4" key="1">
    <citation type="submission" date="2018-12" db="EMBL/GenBank/DDBJ databases">
        <title>Croceicoccus ponticola sp. nov., a lipolytic bacterium isolated from seawater.</title>
        <authorList>
            <person name="Yoon J.-H."/>
        </authorList>
    </citation>
    <scope>NUCLEOTIDE SEQUENCE [LARGE SCALE GENOMIC DNA]</scope>
    <source>
        <strain evidence="3 4">GM-16</strain>
    </source>
</reference>
<evidence type="ECO:0000256" key="2">
    <source>
        <dbReference type="ARBA" id="ARBA00022729"/>
    </source>
</evidence>
<dbReference type="AlphaFoldDB" id="A0A437H0S9"/>
<evidence type="ECO:0000256" key="1">
    <source>
        <dbReference type="ARBA" id="ARBA00017922"/>
    </source>
</evidence>
<dbReference type="PROSITE" id="PS51257">
    <property type="entry name" value="PROKAR_LIPOPROTEIN"/>
    <property type="match status" value="1"/>
</dbReference>
<dbReference type="RefSeq" id="WP_127611379.1">
    <property type="nucleotide sequence ID" value="NZ_RXOL01000001.1"/>
</dbReference>
<organism evidence="3 4">
    <name type="scientific">Croceicoccus ponticola</name>
    <dbReference type="NCBI Taxonomy" id="2217664"/>
    <lineage>
        <taxon>Bacteria</taxon>
        <taxon>Pseudomonadati</taxon>
        <taxon>Pseudomonadota</taxon>
        <taxon>Alphaproteobacteria</taxon>
        <taxon>Sphingomonadales</taxon>
        <taxon>Erythrobacteraceae</taxon>
        <taxon>Croceicoccus</taxon>
    </lineage>
</organism>
<dbReference type="EMBL" id="RXOL01000001">
    <property type="protein sequence ID" value="RVQ69189.1"/>
    <property type="molecule type" value="Genomic_DNA"/>
</dbReference>
<evidence type="ECO:0000313" key="4">
    <source>
        <dbReference type="Proteomes" id="UP000283003"/>
    </source>
</evidence>
<dbReference type="OrthoDB" id="7504757at2"/>
<dbReference type="Pfam" id="PF08139">
    <property type="entry name" value="LPAM_1"/>
    <property type="match status" value="1"/>
</dbReference>